<sequence>MTERSPFSQKLSEESRANVLACLGVTAAKDSPELTAYLNYLQAELRGAERLKPRSTIQTHDDATQRFELLKSHPRTSKSDIAKLGPSPPNFTDLDVLVRVFLVTACQSPGTAGGGVTNPSWRGYETLEDYVNRVYPQRPPSGDGEWETVEAGKLMASYLTSEGRMKIKWTDRLSDHLAIAPGPDWKTVHLFRFPLYLKSCLENLQSLDTESRQVCHKCLERGCLPFPLLHETLRTYNLIFPLSDLPSRKVLKRSLSDVSSEHSDQFLDLSSMPDTHEWPEETHPEDLLSLYEQYPFWGRRLESLLRGVDNPKPTTAFEKWANSHKSQWWDTWWGMLGIGIALTVGLLSLVLAGLQVWLTYCSWIDDVRAPGCGWKAKYHPAVEAAVEAAVSRRYILGR</sequence>
<feature type="transmembrane region" description="Helical" evidence="1">
    <location>
        <begin position="332"/>
        <end position="358"/>
    </location>
</feature>
<proteinExistence type="predicted"/>
<comment type="caution">
    <text evidence="2">The sequence shown here is derived from an EMBL/GenBank/DDBJ whole genome shotgun (WGS) entry which is preliminary data.</text>
</comment>
<dbReference type="VEuPathDB" id="FungiDB:SAPIO_CDS8159"/>
<dbReference type="OMA" id="HEWPEET"/>
<dbReference type="HOGENOM" id="CLU_692903_0_0_1"/>
<dbReference type="GeneID" id="27727231"/>
<reference evidence="2 3" key="1">
    <citation type="journal article" date="2014" name="Genome Announc.">
        <title>Draft genome sequence of the pathogenic fungus Scedosporium apiospermum.</title>
        <authorList>
            <person name="Vandeputte P."/>
            <person name="Ghamrawi S."/>
            <person name="Rechenmann M."/>
            <person name="Iltis A."/>
            <person name="Giraud S."/>
            <person name="Fleury M."/>
            <person name="Thornton C."/>
            <person name="Delhaes L."/>
            <person name="Meyer W."/>
            <person name="Papon N."/>
            <person name="Bouchara J.P."/>
        </authorList>
    </citation>
    <scope>NUCLEOTIDE SEQUENCE [LARGE SCALE GENOMIC DNA]</scope>
    <source>
        <strain evidence="2 3">IHEM 14462</strain>
    </source>
</reference>
<accession>A0A084FZ05</accession>
<dbReference type="KEGG" id="sapo:SAPIO_CDS8159"/>
<dbReference type="AlphaFoldDB" id="A0A084FZ05"/>
<name>A0A084FZ05_PSEDA</name>
<organism evidence="2 3">
    <name type="scientific">Pseudallescheria apiosperma</name>
    <name type="common">Scedosporium apiospermum</name>
    <dbReference type="NCBI Taxonomy" id="563466"/>
    <lineage>
        <taxon>Eukaryota</taxon>
        <taxon>Fungi</taxon>
        <taxon>Dikarya</taxon>
        <taxon>Ascomycota</taxon>
        <taxon>Pezizomycotina</taxon>
        <taxon>Sordariomycetes</taxon>
        <taxon>Hypocreomycetidae</taxon>
        <taxon>Microascales</taxon>
        <taxon>Microascaceae</taxon>
        <taxon>Scedosporium</taxon>
    </lineage>
</organism>
<dbReference type="OrthoDB" id="5428890at2759"/>
<gene>
    <name evidence="2" type="ORF">SAPIO_CDS8159</name>
</gene>
<keyword evidence="1" id="KW-0812">Transmembrane</keyword>
<evidence type="ECO:0000256" key="1">
    <source>
        <dbReference type="SAM" id="Phobius"/>
    </source>
</evidence>
<keyword evidence="1" id="KW-1133">Transmembrane helix</keyword>
<keyword evidence="1" id="KW-0472">Membrane</keyword>
<dbReference type="RefSeq" id="XP_016640116.1">
    <property type="nucleotide sequence ID" value="XM_016789853.1"/>
</dbReference>
<dbReference type="Proteomes" id="UP000028545">
    <property type="component" value="Unassembled WGS sequence"/>
</dbReference>
<keyword evidence="3" id="KW-1185">Reference proteome</keyword>
<evidence type="ECO:0000313" key="3">
    <source>
        <dbReference type="Proteomes" id="UP000028545"/>
    </source>
</evidence>
<evidence type="ECO:0000313" key="2">
    <source>
        <dbReference type="EMBL" id="KEZ40317.1"/>
    </source>
</evidence>
<protein>
    <submittedName>
        <fullName evidence="2">Uncharacterized protein</fullName>
    </submittedName>
</protein>
<dbReference type="EMBL" id="JOWA01000121">
    <property type="protein sequence ID" value="KEZ40317.1"/>
    <property type="molecule type" value="Genomic_DNA"/>
</dbReference>